<dbReference type="PROSITE" id="PS00012">
    <property type="entry name" value="PHOSPHOPANTETHEINE"/>
    <property type="match status" value="1"/>
</dbReference>
<dbReference type="SUPFAM" id="SSF52777">
    <property type="entry name" value="CoA-dependent acyltransferases"/>
    <property type="match status" value="6"/>
</dbReference>
<dbReference type="PROSITE" id="PS00455">
    <property type="entry name" value="AMP_BINDING"/>
    <property type="match status" value="2"/>
</dbReference>
<dbReference type="InterPro" id="IPR045851">
    <property type="entry name" value="AMP-bd_C_sf"/>
</dbReference>
<dbReference type="Gene3D" id="3.30.559.30">
    <property type="entry name" value="Nonribosomal peptide synthetase, condensation domain"/>
    <property type="match status" value="3"/>
</dbReference>
<name>A0A8H3FFU3_9LECA</name>
<dbReference type="InterPro" id="IPR036736">
    <property type="entry name" value="ACP-like_sf"/>
</dbReference>
<dbReference type="Pfam" id="PF00668">
    <property type="entry name" value="Condensation"/>
    <property type="match status" value="3"/>
</dbReference>
<dbReference type="CDD" id="cd05918">
    <property type="entry name" value="A_NRPS_SidN3_like"/>
    <property type="match status" value="2"/>
</dbReference>
<dbReference type="FunFam" id="3.30.559.30:FF:000002">
    <property type="entry name" value="Nonribosomal peptide synthase Pes1"/>
    <property type="match status" value="1"/>
</dbReference>
<evidence type="ECO:0000256" key="1">
    <source>
        <dbReference type="ARBA" id="ARBA00022450"/>
    </source>
</evidence>
<dbReference type="InterPro" id="IPR010071">
    <property type="entry name" value="AA_adenyl_dom"/>
</dbReference>
<feature type="domain" description="Carrier" evidence="5">
    <location>
        <begin position="605"/>
        <end position="678"/>
    </location>
</feature>
<comment type="caution">
    <text evidence="6">The sequence shown here is derived from an EMBL/GenBank/DDBJ whole genome shotgun (WGS) entry which is preliminary data.</text>
</comment>
<dbReference type="Gene3D" id="3.40.50.12780">
    <property type="entry name" value="N-terminal domain of ligase-like"/>
    <property type="match status" value="2"/>
</dbReference>
<dbReference type="FunFam" id="1.10.1200.10:FF:000005">
    <property type="entry name" value="Nonribosomal peptide synthetase 1"/>
    <property type="match status" value="1"/>
</dbReference>
<organism evidence="6 7">
    <name type="scientific">Gomphillus americanus</name>
    <dbReference type="NCBI Taxonomy" id="1940652"/>
    <lineage>
        <taxon>Eukaryota</taxon>
        <taxon>Fungi</taxon>
        <taxon>Dikarya</taxon>
        <taxon>Ascomycota</taxon>
        <taxon>Pezizomycotina</taxon>
        <taxon>Lecanoromycetes</taxon>
        <taxon>OSLEUM clade</taxon>
        <taxon>Ostropomycetidae</taxon>
        <taxon>Ostropales</taxon>
        <taxon>Graphidaceae</taxon>
        <taxon>Gomphilloideae</taxon>
        <taxon>Gomphillus</taxon>
    </lineage>
</organism>
<dbReference type="InterPro" id="IPR009081">
    <property type="entry name" value="PP-bd_ACP"/>
</dbReference>
<dbReference type="InterPro" id="IPR001242">
    <property type="entry name" value="Condensation_dom"/>
</dbReference>
<dbReference type="Pfam" id="PF00550">
    <property type="entry name" value="PP-binding"/>
    <property type="match status" value="2"/>
</dbReference>
<evidence type="ECO:0000259" key="5">
    <source>
        <dbReference type="PROSITE" id="PS50075"/>
    </source>
</evidence>
<evidence type="ECO:0000313" key="7">
    <source>
        <dbReference type="Proteomes" id="UP000664169"/>
    </source>
</evidence>
<dbReference type="InterPro" id="IPR020845">
    <property type="entry name" value="AMP-binding_CS"/>
</dbReference>
<dbReference type="SUPFAM" id="SSF47336">
    <property type="entry name" value="ACP-like"/>
    <property type="match status" value="2"/>
</dbReference>
<comment type="similarity">
    <text evidence="4">Belongs to the NRP synthetase family.</text>
</comment>
<evidence type="ECO:0000256" key="2">
    <source>
        <dbReference type="ARBA" id="ARBA00022553"/>
    </source>
</evidence>
<keyword evidence="7" id="KW-1185">Reference proteome</keyword>
<accession>A0A8H3FFU3</accession>
<reference evidence="6" key="1">
    <citation type="submission" date="2021-03" db="EMBL/GenBank/DDBJ databases">
        <authorList>
            <person name="Tagirdzhanova G."/>
        </authorList>
    </citation>
    <scope>NUCLEOTIDE SEQUENCE</scope>
</reference>
<feature type="domain" description="Carrier" evidence="5">
    <location>
        <begin position="1717"/>
        <end position="1793"/>
    </location>
</feature>
<dbReference type="CDD" id="cd19545">
    <property type="entry name" value="FUM14_C_NRPS-like"/>
    <property type="match status" value="1"/>
</dbReference>
<dbReference type="PANTHER" id="PTHR45527">
    <property type="entry name" value="NONRIBOSOMAL PEPTIDE SYNTHETASE"/>
    <property type="match status" value="1"/>
</dbReference>
<keyword evidence="1" id="KW-0596">Phosphopantetheine</keyword>
<dbReference type="PANTHER" id="PTHR45527:SF3">
    <property type="entry name" value="SIDEROPHORE SYNTHETASE (EUROFUNG)"/>
    <property type="match status" value="1"/>
</dbReference>
<dbReference type="GO" id="GO:0043041">
    <property type="term" value="P:amino acid activation for nonribosomal peptide biosynthetic process"/>
    <property type="evidence" value="ECO:0007669"/>
    <property type="project" value="TreeGrafter"/>
</dbReference>
<dbReference type="Gene3D" id="1.10.1200.10">
    <property type="entry name" value="ACP-like"/>
    <property type="match status" value="2"/>
</dbReference>
<proteinExistence type="inferred from homology"/>
<keyword evidence="2" id="KW-0597">Phosphoprotein</keyword>
<dbReference type="EMBL" id="CAJPDQ010000020">
    <property type="protein sequence ID" value="CAF9923718.1"/>
    <property type="molecule type" value="Genomic_DNA"/>
</dbReference>
<protein>
    <recommendedName>
        <fullName evidence="5">Carrier domain-containing protein</fullName>
    </recommendedName>
</protein>
<dbReference type="Pfam" id="PF00501">
    <property type="entry name" value="AMP-binding"/>
    <property type="match status" value="2"/>
</dbReference>
<dbReference type="Gene3D" id="3.30.300.30">
    <property type="match status" value="2"/>
</dbReference>
<dbReference type="InterPro" id="IPR000873">
    <property type="entry name" value="AMP-dep_synth/lig_dom"/>
</dbReference>
<sequence length="2697" mass="300776">MERVISEGDLDDIWTWNARIPPQIDVCVHDLIAEVCERQPGALAVCAWDGEWTYGELHSISTRLAIDLQQRGVGPNSIVALFLEKSKWTPIIILGVMKAGGASTIFDCSQSVESQAPGRIREIIQRLKPVLMIAMQTTLEILTLVAENITTSCMDGRHPQITTTDPVTTTDCIGREDTASVQQSVTLYLSQSTGNNPNQRSVDPSDMLYVVFTSGSTGLPKGVIINHTNFSTAIHYQQEAQGIDANSRIYDFSSYAFDAAWSNLLHAFTSGACLCIPSEIEKKNDLAGSILRLKANIVDLTPSIARLLPLSVVRSLKTLIVAGEVLRIDDVKRWAGLTSLRNVYGPCECTPTATVASLTTELTTPSIGQGLGVNTWVVDPTNAANLVPIGCTGELLLEGPIIGPGYFGGLDKNMEAFIFDPTWLMRGGPRQYHIGRKGRLYKTGDLVYQAHDGSLTFVGRKDTQVKINGRRLELGEVEHHVREALRTQCDVREVVVEAIVPLNSSKLMLVAFIDLGTDNGFPSTEDEIRTYAQKLKLQVRNNLMGDVQAHAIPTFYVPTSGFPVTTSGKVDRISLHKSCQTLTLEQMIALYSSHQGSSEEQIPSSLKEQLLQKLWSIVLEVEVQSIQVHDNFFDMGGDSVGAMMLAGLIRKEGYSLTVASVFKNPILGSMAEEVIIRNMTEHADQDRYSKPSSIKQQAALSDRAAKIIGTDAEFIEDVYPCTALQESLLFFTMSRPDGFINRNVWELRPTVDLERFLEAWRKVFNTVSILRTLIVDLSQETLMQVVVENHPRWTHAENLASYLDHDRRITMEPGKPLVRVALIVEEQETKDPRRFFVLTMHHALYDGWSISLLLQHLQNAYQGLDLQPPPPFRRFIEHVKDLNQPKDVALFWINQMLDLQAPIFPSFNYAHHQPRPDGNIRSRICNLSWPKVNITASNFVKVAWSVIVKQYTESEDVLFGITTTGRQVDLEGIEQMIGPTIATIPIRVQLDSNDTVKQLLSRVQDNGLRYAENEQYGLRNIRKLNSDTERACQFQTLLDIHALPRESDQLETVLFMPESDHEGDEQQQTISLGAFDTVAMTLVCQIFDSSLGVELIFDSAVIKATQVERLMSSFERVLRKLCEIDVSQSRLNDLMEISEADLNDIWGWNATVPLESQICVHDLVSITARQQSRDTLAVCAWDGNWTYDELDRLSSRFALQLVSEESHIAANTVVALMVEKSRWSPISTLAVMKAGAASVMLDPTLPQERLLSILTQAKAVLILASPFYHPLAMELTTQLPKRIPVRQISATSIEDARADKHSFSILPKPRSSDMLYVCFTSGSSGVPKGVVITHANFSSAILHQQQCLGFYNVSKAKQVRVFDFAAYTFDVAWSNLLHTLTSGACLCIPSEDDRINDIAGVMAQLQVTHADLTPSVARLLPIETIESLTTLVLGGEALLPEDVQRWAGLVNLINPYGPCECSPTSTILSIKQNESFYGGIGRGLGVNTWVANMDGSLVPIGCVGELLLEGPLLGLGYLDDSERTKTAFIEDSPWLLKGTRNFSGRQGRLYKTGDLVKYNEDGSLIFIGRKDNQIKLHGQRIELREIQDRVLRHPCIRQAASFLPSVGSCAERIVCIISLSKDNDKIAPSSDIVELLDDAESKRTSLYVEEIKNDLQMSLPTYMIPSVWFAVRQIPLTTSGKADLRKLESYVQGLNLDQGIRAQYSDTDSEVTLSSSTIATEVEVELQDACSYVLNIPIAKIDLTRSFVANGGDSISAMRLVSRCRDKNISVSVSNILKGKSLIEVATQATVLETQDLIPSNEHHYDVPSKLSPIQQWFFHLCPPELVNTKPYLYVQALSLEIKKPVPKEQVSSALCKLIQEHSMLRARFTKTGGEWSQSVERPDQIGQLDFESSELTSVSDLTALMTHRRDRLDFEHGPVFVASLSHFSDGRQILSMIAHHLVIDLVSWRIISADLEVLLKGQSLPPNTPFTVWNKAQEKRAISLELNPGHALPQWQEIKNNLDYWRLPATATNTVGDHEIFSTRIDKRITTLMLGEANIAATTEPLDLLLTAVWHAFFEVFSDRDELTITLEGHGRQPWTEAIDVTRTVGWFTTLCPLQMLKAKTTNADELLKRVKDARRRIPSNGWAYFASRFFNDKGKEAFKSHGTLVEVEFNFHGQFQELEHEDSLFDPYLEDFLAEAGPAMPAGALITINILIEDGTAFVSYSWNRHTAHQDKIRNWFKQVEFSLEDLCNQLAASGKSSIATLSDYASLTDLDYAGLDELKQRVIPAIEIATKSTVEEVLPCSSLVEGILLTQTKQPQLYRTSELYEISCLSANEAIDLHLLQEAWKYVVASQPSLRCVFIQAVSGIATFNQIILSKDFVPETITIENESSTTGLHEITNWPLLCYDELMPAHRVLFCHVEAENKVLCRIEMSHTITDGASTALLLRDWALAYQGDRDRLDLLETSRQYARSVSSLRGTEQISFWSKKLSNVEPCIFPRLSRADGTSYCGSRSAEQRLSSAELDSIKDICKEYSVTLASLFQSAWVLTLAAYSGTDSVCFGYLTSGRDLPIVGLDRSIGAYARLLVCRVNSITQMTKKQVAQLVYQDMIEDLDHQHCSLAQILHSAALPRNQRLFNSTFNCQAASADVGLEASSLRFRNVESKDPTEYNITLRVALNDSDADLALEYSLDWLSEQQADRVLSLFKSTIAGFR</sequence>
<dbReference type="InterPro" id="IPR023213">
    <property type="entry name" value="CAT-like_dom_sf"/>
</dbReference>
<evidence type="ECO:0000256" key="3">
    <source>
        <dbReference type="ARBA" id="ARBA00022598"/>
    </source>
</evidence>
<dbReference type="GO" id="GO:0031177">
    <property type="term" value="F:phosphopantetheine binding"/>
    <property type="evidence" value="ECO:0007669"/>
    <property type="project" value="TreeGrafter"/>
</dbReference>
<dbReference type="GO" id="GO:0016874">
    <property type="term" value="F:ligase activity"/>
    <property type="evidence" value="ECO:0007669"/>
    <property type="project" value="UniProtKB-KW"/>
</dbReference>
<keyword evidence="3" id="KW-0436">Ligase</keyword>
<dbReference type="PROSITE" id="PS50075">
    <property type="entry name" value="CARRIER"/>
    <property type="match status" value="2"/>
</dbReference>
<dbReference type="Proteomes" id="UP000664169">
    <property type="component" value="Unassembled WGS sequence"/>
</dbReference>
<gene>
    <name evidence="6" type="ORF">GOMPHAMPRED_003430</name>
</gene>
<dbReference type="GO" id="GO:0044550">
    <property type="term" value="P:secondary metabolite biosynthetic process"/>
    <property type="evidence" value="ECO:0007669"/>
    <property type="project" value="TreeGrafter"/>
</dbReference>
<dbReference type="FunFam" id="3.30.300.30:FF:000015">
    <property type="entry name" value="Nonribosomal peptide synthase SidD"/>
    <property type="match status" value="2"/>
</dbReference>
<dbReference type="InterPro" id="IPR006162">
    <property type="entry name" value="Ppantetheine_attach_site"/>
</dbReference>
<dbReference type="NCBIfam" id="TIGR01733">
    <property type="entry name" value="AA-adenyl-dom"/>
    <property type="match status" value="1"/>
</dbReference>
<dbReference type="InterPro" id="IPR042099">
    <property type="entry name" value="ANL_N_sf"/>
</dbReference>
<dbReference type="OrthoDB" id="416786at2759"/>
<dbReference type="Gene3D" id="3.30.559.10">
    <property type="entry name" value="Chloramphenicol acetyltransferase-like domain"/>
    <property type="match status" value="3"/>
</dbReference>
<dbReference type="GO" id="GO:0005737">
    <property type="term" value="C:cytoplasm"/>
    <property type="evidence" value="ECO:0007669"/>
    <property type="project" value="TreeGrafter"/>
</dbReference>
<dbReference type="FunFam" id="3.30.559.30:FF:000003">
    <property type="entry name" value="Nonribosomal peptide synthase SidD"/>
    <property type="match status" value="1"/>
</dbReference>
<evidence type="ECO:0000313" key="6">
    <source>
        <dbReference type="EMBL" id="CAF9923718.1"/>
    </source>
</evidence>
<evidence type="ECO:0000256" key="4">
    <source>
        <dbReference type="ARBA" id="ARBA00029454"/>
    </source>
</evidence>
<dbReference type="SUPFAM" id="SSF56801">
    <property type="entry name" value="Acetyl-CoA synthetase-like"/>
    <property type="match status" value="2"/>
</dbReference>
<dbReference type="CDD" id="cd19542">
    <property type="entry name" value="CT_NRPS-like"/>
    <property type="match status" value="1"/>
</dbReference>